<dbReference type="Proteomes" id="UP000735874">
    <property type="component" value="Unassembled WGS sequence"/>
</dbReference>
<evidence type="ECO:0000256" key="1">
    <source>
        <dbReference type="SAM" id="MobiDB-lite"/>
    </source>
</evidence>
<protein>
    <submittedName>
        <fullName evidence="2">Uncharacterized protein</fullName>
    </submittedName>
</protein>
<comment type="caution">
    <text evidence="2">The sequence shown here is derived from an EMBL/GenBank/DDBJ whole genome shotgun (WGS) entry which is preliminary data.</text>
</comment>
<reference evidence="2" key="1">
    <citation type="submission" date="2018-10" db="EMBL/GenBank/DDBJ databases">
        <title>Effector identification in a new, highly contiguous assembly of the strawberry crown rot pathogen Phytophthora cactorum.</title>
        <authorList>
            <person name="Armitage A.D."/>
            <person name="Nellist C.F."/>
            <person name="Bates H."/>
            <person name="Vickerstaff R.J."/>
            <person name="Harrison R.J."/>
        </authorList>
    </citation>
    <scope>NUCLEOTIDE SEQUENCE</scope>
    <source>
        <strain evidence="2">15-7</strain>
        <strain evidence="3">4040</strain>
    </source>
</reference>
<feature type="region of interest" description="Disordered" evidence="1">
    <location>
        <begin position="136"/>
        <end position="155"/>
    </location>
</feature>
<organism evidence="2 4">
    <name type="scientific">Phytophthora cactorum</name>
    <dbReference type="NCBI Taxonomy" id="29920"/>
    <lineage>
        <taxon>Eukaryota</taxon>
        <taxon>Sar</taxon>
        <taxon>Stramenopiles</taxon>
        <taxon>Oomycota</taxon>
        <taxon>Peronosporomycetes</taxon>
        <taxon>Peronosporales</taxon>
        <taxon>Peronosporaceae</taxon>
        <taxon>Phytophthora</taxon>
    </lineage>
</organism>
<dbReference type="EMBL" id="RCMG01001519">
    <property type="protein sequence ID" value="KAG2825379.1"/>
    <property type="molecule type" value="Genomic_DNA"/>
</dbReference>
<evidence type="ECO:0000313" key="3">
    <source>
        <dbReference type="EMBL" id="KAG2891307.1"/>
    </source>
</evidence>
<sequence length="155" mass="17872">MRQGGAKRKKILRYLKESSGKPILPEDVSNMITKMRREFHTAPDDNVRVTEVLEDFSEDISHETHGGPISRSHLCRRYAWHKYQQITTLQLHGSQGNGVMSHNAKYRAAFQICKRIAEVITDKATSKFNRWLENPKDLERTAREDDDPDQIAAPL</sequence>
<accession>A0A8T0YHN1</accession>
<name>A0A8T0YHN1_9STRA</name>
<dbReference type="EMBL" id="RCMK01001598">
    <property type="protein sequence ID" value="KAG2891307.1"/>
    <property type="molecule type" value="Genomic_DNA"/>
</dbReference>
<evidence type="ECO:0000313" key="2">
    <source>
        <dbReference type="EMBL" id="KAG2825379.1"/>
    </source>
</evidence>
<dbReference type="VEuPathDB" id="FungiDB:PC110_g5438"/>
<dbReference type="AlphaFoldDB" id="A0A8T0YHN1"/>
<dbReference type="Proteomes" id="UP000736787">
    <property type="component" value="Unassembled WGS sequence"/>
</dbReference>
<proteinExistence type="predicted"/>
<gene>
    <name evidence="2" type="ORF">PC113_g21919</name>
    <name evidence="3" type="ORF">PC117_g24269</name>
</gene>
<evidence type="ECO:0000313" key="4">
    <source>
        <dbReference type="Proteomes" id="UP000735874"/>
    </source>
</evidence>